<sequence length="173" mass="19179">MMLEQARADGTVAAEQMTVLESAKAEGVVSVAEYEQVWSNYRQCMVDKGNPEPVLVKYPNGLYHQAVVSGDASSADAFLADVSECSVTHTMYVEAVYEAQLDNPNLYEDSATGIVDCLHRHDLVDHDYTVERFSKESAEQEFSFDISDMEVLSCMVANGLFYANTDVMPKQVL</sequence>
<dbReference type="EMBL" id="QXGK01000001">
    <property type="protein sequence ID" value="RSX58796.1"/>
    <property type="molecule type" value="Genomic_DNA"/>
</dbReference>
<organism evidence="1 2">
    <name type="scientific">Bifidobacterium samirii</name>
    <dbReference type="NCBI Taxonomy" id="2306974"/>
    <lineage>
        <taxon>Bacteria</taxon>
        <taxon>Bacillati</taxon>
        <taxon>Actinomycetota</taxon>
        <taxon>Actinomycetes</taxon>
        <taxon>Bifidobacteriales</taxon>
        <taxon>Bifidobacteriaceae</taxon>
        <taxon>Bifidobacterium</taxon>
    </lineage>
</organism>
<protein>
    <submittedName>
        <fullName evidence="1">Uncharacterized protein</fullName>
    </submittedName>
</protein>
<evidence type="ECO:0000313" key="1">
    <source>
        <dbReference type="EMBL" id="RSX58796.1"/>
    </source>
</evidence>
<dbReference type="Proteomes" id="UP000287470">
    <property type="component" value="Unassembled WGS sequence"/>
</dbReference>
<dbReference type="AlphaFoldDB" id="A0A430FWY6"/>
<accession>A0A430FWY6</accession>
<proteinExistence type="predicted"/>
<gene>
    <name evidence="1" type="ORF">D2E24_0092</name>
</gene>
<reference evidence="1 2" key="1">
    <citation type="submission" date="2018-09" db="EMBL/GenBank/DDBJ databases">
        <title>Characterization of the phylogenetic diversity of five novel species belonging to the genus Bifidobacterium.</title>
        <authorList>
            <person name="Lugli G.A."/>
            <person name="Duranti S."/>
            <person name="Milani C."/>
        </authorList>
    </citation>
    <scope>NUCLEOTIDE SEQUENCE [LARGE SCALE GENOMIC DNA]</scope>
    <source>
        <strain evidence="1 2">2033B</strain>
    </source>
</reference>
<name>A0A430FWY6_9BIFI</name>
<comment type="caution">
    <text evidence="1">The sequence shown here is derived from an EMBL/GenBank/DDBJ whole genome shotgun (WGS) entry which is preliminary data.</text>
</comment>
<keyword evidence="2" id="KW-1185">Reference proteome</keyword>
<evidence type="ECO:0000313" key="2">
    <source>
        <dbReference type="Proteomes" id="UP000287470"/>
    </source>
</evidence>